<reference evidence="1" key="1">
    <citation type="submission" date="2022-01" db="EMBL/GenBank/DDBJ databases">
        <title>Jiella avicenniae sp. nov., a novel endophytic bacterium isolated from bark of Avicennia marina.</title>
        <authorList>
            <person name="Tuo L."/>
        </authorList>
    </citation>
    <scope>NUCLEOTIDE SEQUENCE</scope>
    <source>
        <strain evidence="1">CBK1P-4</strain>
    </source>
</reference>
<evidence type="ECO:0000313" key="1">
    <source>
        <dbReference type="EMBL" id="MCE7030942.1"/>
    </source>
</evidence>
<proteinExistence type="predicted"/>
<gene>
    <name evidence="1" type="ORF">LZD57_23415</name>
</gene>
<keyword evidence="2" id="KW-1185">Reference proteome</keyword>
<sequence length="107" mass="12063">LKAGLWFRRGLLLIVSPVHGHLRRLQADIPLSPLFKFAEPPLRWQTPIDRSAGGLQARHGHQQGLAKGEGENLSLMIIAGVKFHRHDRNHGSRTTRRVIGPITEFRP</sequence>
<evidence type="ECO:0000313" key="2">
    <source>
        <dbReference type="Proteomes" id="UP001139035"/>
    </source>
</evidence>
<accession>A0A9X1T761</accession>
<protein>
    <submittedName>
        <fullName evidence="1">Uncharacterized protein</fullName>
    </submittedName>
</protein>
<dbReference type="Proteomes" id="UP001139035">
    <property type="component" value="Unassembled WGS sequence"/>
</dbReference>
<dbReference type="RefSeq" id="WP_233722013.1">
    <property type="nucleotide sequence ID" value="NZ_JAJUWU010000035.1"/>
</dbReference>
<organism evidence="1 2">
    <name type="scientific">Jiella avicenniae</name>
    <dbReference type="NCBI Taxonomy" id="2907202"/>
    <lineage>
        <taxon>Bacteria</taxon>
        <taxon>Pseudomonadati</taxon>
        <taxon>Pseudomonadota</taxon>
        <taxon>Alphaproteobacteria</taxon>
        <taxon>Hyphomicrobiales</taxon>
        <taxon>Aurantimonadaceae</taxon>
        <taxon>Jiella</taxon>
    </lineage>
</organism>
<feature type="non-terminal residue" evidence="1">
    <location>
        <position position="1"/>
    </location>
</feature>
<name>A0A9X1T761_9HYPH</name>
<dbReference type="AlphaFoldDB" id="A0A9X1T761"/>
<comment type="caution">
    <text evidence="1">The sequence shown here is derived from an EMBL/GenBank/DDBJ whole genome shotgun (WGS) entry which is preliminary data.</text>
</comment>
<dbReference type="EMBL" id="JAJUWU010000035">
    <property type="protein sequence ID" value="MCE7030942.1"/>
    <property type="molecule type" value="Genomic_DNA"/>
</dbReference>